<proteinExistence type="inferred from homology"/>
<accession>A0ABW1AV27</accession>
<dbReference type="SUPFAM" id="SSF53067">
    <property type="entry name" value="Actin-like ATPase domain"/>
    <property type="match status" value="2"/>
</dbReference>
<keyword evidence="1 3" id="KW-0547">Nucleotide-binding</keyword>
<dbReference type="InterPro" id="IPR013126">
    <property type="entry name" value="Hsp_70_fam"/>
</dbReference>
<evidence type="ECO:0000256" key="1">
    <source>
        <dbReference type="ARBA" id="ARBA00022741"/>
    </source>
</evidence>
<comment type="similarity">
    <text evidence="3">Belongs to the heat shock protein 70 family.</text>
</comment>
<dbReference type="Gene3D" id="3.90.640.10">
    <property type="entry name" value="Actin, Chain A, domain 4"/>
    <property type="match status" value="1"/>
</dbReference>
<keyword evidence="2 3" id="KW-0067">ATP-binding</keyword>
<reference evidence="5" key="1">
    <citation type="journal article" date="2019" name="Int. J. Syst. Evol. Microbiol.">
        <title>The Global Catalogue of Microorganisms (GCM) 10K type strain sequencing project: providing services to taxonomists for standard genome sequencing and annotation.</title>
        <authorList>
            <consortium name="The Broad Institute Genomics Platform"/>
            <consortium name="The Broad Institute Genome Sequencing Center for Infectious Disease"/>
            <person name="Wu L."/>
            <person name="Ma J."/>
        </authorList>
    </citation>
    <scope>NUCLEOTIDE SEQUENCE [LARGE SCALE GENOMIC DNA]</scope>
    <source>
        <strain evidence="5">SHR3</strain>
    </source>
</reference>
<sequence>MTVVGFDFGTTNSLVSVVVGDRVIRFEDEGQPIPSVVSYEGGQTIVGREARKRLGVAGLGVHGSVVRSPKTMLGRESVDVEGVARSPVDIVRDVVAYLRNEAIESDIVRNLNFDRAVVTIPVNMEGRRRALLRDAFRMAGISIVQFVHEPLAALYGHFRALDTLENELRRYDRQLMLVFDWGGGTLDLTLCRLVDGVFVQLENYGTDDVGGDHFDQSVRHEVERRVRESRGLGSEVERLPGADVRLLHECEEAKIALSDPAVSSWTIYVEHFFSGVDDAALDLRLTRDDLEAIVGSLVKKGVARITELLEKYEVSPAAISLCLATGGMANMPLIKSRLHEIFGPARVFLSERSASLISEGAAWVAHDQARLRLSKNVELSLARNSYMGLLDAGVEMPVEGERRTDEFSLYCVDPSDGHARFQIVTPLRVGRDVHRDDPRTVLSTMQVKVDSKAQPFMERLSLKVEVDENLILTGVVQSLNQRDAARCEVHHLEFALEVPKKKDSARRVSAERGVEGAERDVAENIRVASLRGPGDIVLRSNVSSRKDEKLVPGEVMAKLNPYYFDVRHNPPPVQVAEKLYYQPCALCGRRSNDPLCRCASGGYARHGAER</sequence>
<dbReference type="PRINTS" id="PR00301">
    <property type="entry name" value="HEATSHOCK70"/>
</dbReference>
<evidence type="ECO:0000313" key="5">
    <source>
        <dbReference type="Proteomes" id="UP001595974"/>
    </source>
</evidence>
<dbReference type="InterPro" id="IPR043129">
    <property type="entry name" value="ATPase_NBD"/>
</dbReference>
<dbReference type="Gene3D" id="3.30.420.40">
    <property type="match status" value="2"/>
</dbReference>
<dbReference type="Proteomes" id="UP001595974">
    <property type="component" value="Unassembled WGS sequence"/>
</dbReference>
<evidence type="ECO:0000313" key="4">
    <source>
        <dbReference type="EMBL" id="MFC5771152.1"/>
    </source>
</evidence>
<name>A0ABW1AV27_9RHOO</name>
<protein>
    <submittedName>
        <fullName evidence="4">Hsp70 family protein</fullName>
    </submittedName>
</protein>
<dbReference type="PANTHER" id="PTHR19375">
    <property type="entry name" value="HEAT SHOCK PROTEIN 70KDA"/>
    <property type="match status" value="1"/>
</dbReference>
<dbReference type="Pfam" id="PF00012">
    <property type="entry name" value="HSP70"/>
    <property type="match status" value="2"/>
</dbReference>
<gene>
    <name evidence="4" type="ORF">ACFPTN_17370</name>
</gene>
<evidence type="ECO:0000256" key="3">
    <source>
        <dbReference type="RuleBase" id="RU003322"/>
    </source>
</evidence>
<keyword evidence="5" id="KW-1185">Reference proteome</keyword>
<comment type="caution">
    <text evidence="4">The sequence shown here is derived from an EMBL/GenBank/DDBJ whole genome shotgun (WGS) entry which is preliminary data.</text>
</comment>
<dbReference type="RefSeq" id="WP_096448528.1">
    <property type="nucleotide sequence ID" value="NZ_JBHSOG010000082.1"/>
</dbReference>
<evidence type="ECO:0000256" key="2">
    <source>
        <dbReference type="ARBA" id="ARBA00022840"/>
    </source>
</evidence>
<organism evidence="4 5">
    <name type="scientific">Thauera sinica</name>
    <dbReference type="NCBI Taxonomy" id="2665146"/>
    <lineage>
        <taxon>Bacteria</taxon>
        <taxon>Pseudomonadati</taxon>
        <taxon>Pseudomonadota</taxon>
        <taxon>Betaproteobacteria</taxon>
        <taxon>Rhodocyclales</taxon>
        <taxon>Zoogloeaceae</taxon>
        <taxon>Thauera</taxon>
    </lineage>
</organism>
<dbReference type="EMBL" id="JBHSOG010000082">
    <property type="protein sequence ID" value="MFC5771152.1"/>
    <property type="molecule type" value="Genomic_DNA"/>
</dbReference>